<organism evidence="5 6">
    <name type="scientific">Parahaliea maris</name>
    <dbReference type="NCBI Taxonomy" id="2716870"/>
    <lineage>
        <taxon>Bacteria</taxon>
        <taxon>Pseudomonadati</taxon>
        <taxon>Pseudomonadota</taxon>
        <taxon>Gammaproteobacteria</taxon>
        <taxon>Cellvibrionales</taxon>
        <taxon>Halieaceae</taxon>
        <taxon>Parahaliea</taxon>
    </lineage>
</organism>
<dbReference type="GO" id="GO:0003700">
    <property type="term" value="F:DNA-binding transcription factor activity"/>
    <property type="evidence" value="ECO:0007669"/>
    <property type="project" value="InterPro"/>
</dbReference>
<sequence length="338" mass="38072">MLTSSELIRTTALNGFADLVAEFNVSPLDLMHEAGISPRLLDDPDHFIPYRAYCQLMDLAAQTTKTPEFGLLLGDKRNLSNLGLFGVALQQAKSQAEAIEVSRRFLHTHNQCSEYTFQTDNGISQLTHTTKLAQHYPHIQAKLKSMGVANSILKLLHGKDWRPIEVWLDIAPVGDRKKIQRIFAAPVVFNQPESSILFYEQPIADAFFNTEKNSYLQKVVHQYLEKSSQTETGRISDQVTALIKTTLMSGQCSKQSLAELLALHPRTLQRKLAAEGTDFRMLLNKVRKESAQHYLQSTSMSLSEIAEVLGYTDLSAFSRAFKQWCGLSPQAWQRVEKS</sequence>
<dbReference type="Proteomes" id="UP000321039">
    <property type="component" value="Unassembled WGS sequence"/>
</dbReference>
<evidence type="ECO:0000313" key="5">
    <source>
        <dbReference type="EMBL" id="TXS92949.1"/>
    </source>
</evidence>
<dbReference type="PANTHER" id="PTHR47894:SF4">
    <property type="entry name" value="HTH-TYPE TRANSCRIPTIONAL REGULATOR GADX"/>
    <property type="match status" value="1"/>
</dbReference>
<evidence type="ECO:0000256" key="3">
    <source>
        <dbReference type="ARBA" id="ARBA00023163"/>
    </source>
</evidence>
<dbReference type="Pfam" id="PF12833">
    <property type="entry name" value="HTH_18"/>
    <property type="match status" value="1"/>
</dbReference>
<reference evidence="5 6" key="1">
    <citation type="submission" date="2019-08" db="EMBL/GenBank/DDBJ databases">
        <title>Parahaliea maris sp. nov., isolated from the surface seawater.</title>
        <authorList>
            <person name="Liu Y."/>
        </authorList>
    </citation>
    <scope>NUCLEOTIDE SEQUENCE [LARGE SCALE GENOMIC DNA]</scope>
    <source>
        <strain evidence="5 6">HSLHS9</strain>
    </source>
</reference>
<feature type="domain" description="HTH araC/xylS-type" evidence="4">
    <location>
        <begin position="237"/>
        <end position="335"/>
    </location>
</feature>
<evidence type="ECO:0000256" key="1">
    <source>
        <dbReference type="ARBA" id="ARBA00023015"/>
    </source>
</evidence>
<dbReference type="InterPro" id="IPR009057">
    <property type="entry name" value="Homeodomain-like_sf"/>
</dbReference>
<dbReference type="SMART" id="SM00342">
    <property type="entry name" value="HTH_ARAC"/>
    <property type="match status" value="1"/>
</dbReference>
<dbReference type="SUPFAM" id="SSF46689">
    <property type="entry name" value="Homeodomain-like"/>
    <property type="match status" value="1"/>
</dbReference>
<protein>
    <submittedName>
        <fullName evidence="5">AraC family transcriptional regulator</fullName>
    </submittedName>
</protein>
<name>A0A5C8ZYR1_9GAMM</name>
<dbReference type="GO" id="GO:0005829">
    <property type="term" value="C:cytosol"/>
    <property type="evidence" value="ECO:0007669"/>
    <property type="project" value="TreeGrafter"/>
</dbReference>
<dbReference type="PANTHER" id="PTHR47894">
    <property type="entry name" value="HTH-TYPE TRANSCRIPTIONAL REGULATOR GADX"/>
    <property type="match status" value="1"/>
</dbReference>
<dbReference type="AlphaFoldDB" id="A0A5C8ZYR1"/>
<dbReference type="Pfam" id="PF12625">
    <property type="entry name" value="Arabinose_bd"/>
    <property type="match status" value="1"/>
</dbReference>
<keyword evidence="6" id="KW-1185">Reference proteome</keyword>
<keyword evidence="3" id="KW-0804">Transcription</keyword>
<keyword evidence="2" id="KW-0238">DNA-binding</keyword>
<dbReference type="InterPro" id="IPR018060">
    <property type="entry name" value="HTH_AraC"/>
</dbReference>
<dbReference type="Gene3D" id="1.10.10.60">
    <property type="entry name" value="Homeodomain-like"/>
    <property type="match status" value="1"/>
</dbReference>
<evidence type="ECO:0000256" key="2">
    <source>
        <dbReference type="ARBA" id="ARBA00023125"/>
    </source>
</evidence>
<dbReference type="RefSeq" id="WP_148068951.1">
    <property type="nucleotide sequence ID" value="NZ_VRZA01000004.1"/>
</dbReference>
<evidence type="ECO:0000313" key="6">
    <source>
        <dbReference type="Proteomes" id="UP000321039"/>
    </source>
</evidence>
<dbReference type="PROSITE" id="PS01124">
    <property type="entry name" value="HTH_ARAC_FAMILY_2"/>
    <property type="match status" value="1"/>
</dbReference>
<dbReference type="InterPro" id="IPR032687">
    <property type="entry name" value="AraC-type_N"/>
</dbReference>
<dbReference type="GO" id="GO:0000976">
    <property type="term" value="F:transcription cis-regulatory region binding"/>
    <property type="evidence" value="ECO:0007669"/>
    <property type="project" value="TreeGrafter"/>
</dbReference>
<gene>
    <name evidence="5" type="ORF">FV139_13415</name>
</gene>
<comment type="caution">
    <text evidence="5">The sequence shown here is derived from an EMBL/GenBank/DDBJ whole genome shotgun (WGS) entry which is preliminary data.</text>
</comment>
<accession>A0A5C8ZYR1</accession>
<proteinExistence type="predicted"/>
<keyword evidence="1" id="KW-0805">Transcription regulation</keyword>
<evidence type="ECO:0000259" key="4">
    <source>
        <dbReference type="PROSITE" id="PS01124"/>
    </source>
</evidence>
<dbReference type="EMBL" id="VRZA01000004">
    <property type="protein sequence ID" value="TXS92949.1"/>
    <property type="molecule type" value="Genomic_DNA"/>
</dbReference>